<sequence length="321" mass="35511">MAKTKLVPGFRFHPTDVELVKYYLKRKVMGKKFSVDVIAEVDIYKYVPWDLPDKSILRTGDLEWDLTDKGIPQDSYVLCRLFKKDGPGPRNGAQYGKPFNEENWNDDDEEVDCSDSDPLVALPAPFPVLPSAHDSSIATDSQLHVSGCIVSSPLSCLSGAVPSHPSVSNVQAPPLCMMHPSDSSAQAISDDDTQVPVGDDILLMSDCFPADNTPALNENNKIEKVSNPVEENDAEGAPHLDINDIFKDLGDIDNFAGLGETGSDEFTGNQMLPLDDMPHYPDFLELHDLDSPILWQTEHYENRCPHDQGPSDQRKMDGKKD</sequence>
<evidence type="ECO:0000313" key="1">
    <source>
        <dbReference type="EMBL" id="KAI4345093.1"/>
    </source>
</evidence>
<reference evidence="1 2" key="1">
    <citation type="journal article" date="2022" name="DNA Res.">
        <title>Chromosomal-level genome assembly of the orchid tree Bauhinia variegata (Leguminosae; Cercidoideae) supports the allotetraploid origin hypothesis of Bauhinia.</title>
        <authorList>
            <person name="Zhong Y."/>
            <person name="Chen Y."/>
            <person name="Zheng D."/>
            <person name="Pang J."/>
            <person name="Liu Y."/>
            <person name="Luo S."/>
            <person name="Meng S."/>
            <person name="Qian L."/>
            <person name="Wei D."/>
            <person name="Dai S."/>
            <person name="Zhou R."/>
        </authorList>
    </citation>
    <scope>NUCLEOTIDE SEQUENCE [LARGE SCALE GENOMIC DNA]</scope>
    <source>
        <strain evidence="1">BV-YZ2020</strain>
    </source>
</reference>
<accession>A0ACB9P9H1</accession>
<dbReference type="Proteomes" id="UP000828941">
    <property type="component" value="Chromosome 5"/>
</dbReference>
<evidence type="ECO:0000313" key="2">
    <source>
        <dbReference type="Proteomes" id="UP000828941"/>
    </source>
</evidence>
<organism evidence="1 2">
    <name type="scientific">Bauhinia variegata</name>
    <name type="common">Purple orchid tree</name>
    <name type="synonym">Phanera variegata</name>
    <dbReference type="NCBI Taxonomy" id="167791"/>
    <lineage>
        <taxon>Eukaryota</taxon>
        <taxon>Viridiplantae</taxon>
        <taxon>Streptophyta</taxon>
        <taxon>Embryophyta</taxon>
        <taxon>Tracheophyta</taxon>
        <taxon>Spermatophyta</taxon>
        <taxon>Magnoliopsida</taxon>
        <taxon>eudicotyledons</taxon>
        <taxon>Gunneridae</taxon>
        <taxon>Pentapetalae</taxon>
        <taxon>rosids</taxon>
        <taxon>fabids</taxon>
        <taxon>Fabales</taxon>
        <taxon>Fabaceae</taxon>
        <taxon>Cercidoideae</taxon>
        <taxon>Cercideae</taxon>
        <taxon>Bauhiniinae</taxon>
        <taxon>Bauhinia</taxon>
    </lineage>
</organism>
<dbReference type="EMBL" id="CM039430">
    <property type="protein sequence ID" value="KAI4345093.1"/>
    <property type="molecule type" value="Genomic_DNA"/>
</dbReference>
<name>A0ACB9P9H1_BAUVA</name>
<comment type="caution">
    <text evidence="1">The sequence shown here is derived from an EMBL/GenBank/DDBJ whole genome shotgun (WGS) entry which is preliminary data.</text>
</comment>
<gene>
    <name evidence="1" type="ORF">L6164_012256</name>
</gene>
<protein>
    <submittedName>
        <fullName evidence="1">Uncharacterized protein</fullName>
    </submittedName>
</protein>
<keyword evidence="2" id="KW-1185">Reference proteome</keyword>
<proteinExistence type="predicted"/>